<evidence type="ECO:0000313" key="4">
    <source>
        <dbReference type="EMBL" id="TDN85519.1"/>
    </source>
</evidence>
<dbReference type="Proteomes" id="UP000295493">
    <property type="component" value="Unassembled WGS sequence"/>
</dbReference>
<dbReference type="RefSeq" id="WP_229668103.1">
    <property type="nucleotide sequence ID" value="NZ_BMLU01000002.1"/>
</dbReference>
<gene>
    <name evidence="4" type="ORF">EV664_102225</name>
</gene>
<sequence>MMKTKMVLAVLTILAPLPLQARPVAPAAAQEATAKVTPERLAAAKALMDELMPPDRRDAMMDGMLRPMMANIQQGLLSNPQMAEKLESVPQARSILQAFLKEQTESMMALMRKNMPGMIDAMAHAYARRFDTQQLGELQAFFATPTGRAYMEQSMQVMSDPDVAAWQRSLMQQSMEKAQKDAQALAEKLEAAAKNKGNGQ</sequence>
<dbReference type="AlphaFoldDB" id="A0A4R6FUH4"/>
<dbReference type="Pfam" id="PF09832">
    <property type="entry name" value="DUF2059"/>
    <property type="match status" value="1"/>
</dbReference>
<reference evidence="4 5" key="1">
    <citation type="submission" date="2019-03" db="EMBL/GenBank/DDBJ databases">
        <title>Genomic Encyclopedia of Type Strains, Phase IV (KMG-IV): sequencing the most valuable type-strain genomes for metagenomic binning, comparative biology and taxonomic classification.</title>
        <authorList>
            <person name="Goeker M."/>
        </authorList>
    </citation>
    <scope>NUCLEOTIDE SEQUENCE [LARGE SCALE GENOMIC DNA]</scope>
    <source>
        <strain evidence="4 5">DSM 25059</strain>
    </source>
</reference>
<keyword evidence="2" id="KW-0732">Signal</keyword>
<dbReference type="InterPro" id="IPR018637">
    <property type="entry name" value="DUF2059"/>
</dbReference>
<evidence type="ECO:0000259" key="3">
    <source>
        <dbReference type="Pfam" id="PF09832"/>
    </source>
</evidence>
<keyword evidence="5" id="KW-1185">Reference proteome</keyword>
<evidence type="ECO:0000256" key="2">
    <source>
        <dbReference type="SAM" id="SignalP"/>
    </source>
</evidence>
<feature type="chain" id="PRO_5020742167" evidence="2">
    <location>
        <begin position="22"/>
        <end position="200"/>
    </location>
</feature>
<protein>
    <submittedName>
        <fullName evidence="4">Uncharacterized protein DUF2059</fullName>
    </submittedName>
</protein>
<organism evidence="4 5">
    <name type="scientific">Stakelama pacifica</name>
    <dbReference type="NCBI Taxonomy" id="517720"/>
    <lineage>
        <taxon>Bacteria</taxon>
        <taxon>Pseudomonadati</taxon>
        <taxon>Pseudomonadota</taxon>
        <taxon>Alphaproteobacteria</taxon>
        <taxon>Sphingomonadales</taxon>
        <taxon>Sphingomonadaceae</taxon>
        <taxon>Stakelama</taxon>
    </lineage>
</organism>
<accession>A0A4R6FUH4</accession>
<evidence type="ECO:0000313" key="5">
    <source>
        <dbReference type="Proteomes" id="UP000295493"/>
    </source>
</evidence>
<name>A0A4R6FUH4_9SPHN</name>
<keyword evidence="1" id="KW-0175">Coiled coil</keyword>
<comment type="caution">
    <text evidence="4">The sequence shown here is derived from an EMBL/GenBank/DDBJ whole genome shotgun (WGS) entry which is preliminary data.</text>
</comment>
<feature type="domain" description="DUF2059" evidence="3">
    <location>
        <begin position="118"/>
        <end position="172"/>
    </location>
</feature>
<feature type="signal peptide" evidence="2">
    <location>
        <begin position="1"/>
        <end position="21"/>
    </location>
</feature>
<feature type="coiled-coil region" evidence="1">
    <location>
        <begin position="168"/>
        <end position="195"/>
    </location>
</feature>
<proteinExistence type="predicted"/>
<evidence type="ECO:0000256" key="1">
    <source>
        <dbReference type="SAM" id="Coils"/>
    </source>
</evidence>
<dbReference type="EMBL" id="SNWD01000002">
    <property type="protein sequence ID" value="TDN85519.1"/>
    <property type="molecule type" value="Genomic_DNA"/>
</dbReference>